<evidence type="ECO:0000256" key="5">
    <source>
        <dbReference type="SAM" id="MobiDB-lite"/>
    </source>
</evidence>
<feature type="compositionally biased region" description="Polar residues" evidence="5">
    <location>
        <begin position="183"/>
        <end position="194"/>
    </location>
</feature>
<accession>A0ABQ9NID9</accession>
<dbReference type="EMBL" id="JAPDRL010000082">
    <property type="protein sequence ID" value="KAJ9658817.1"/>
    <property type="molecule type" value="Genomic_DNA"/>
</dbReference>
<organism evidence="6 7">
    <name type="scientific">Coniosporium apollinis</name>
    <dbReference type="NCBI Taxonomy" id="61459"/>
    <lineage>
        <taxon>Eukaryota</taxon>
        <taxon>Fungi</taxon>
        <taxon>Dikarya</taxon>
        <taxon>Ascomycota</taxon>
        <taxon>Pezizomycotina</taxon>
        <taxon>Dothideomycetes</taxon>
        <taxon>Dothideomycetes incertae sedis</taxon>
        <taxon>Coniosporium</taxon>
    </lineage>
</organism>
<feature type="region of interest" description="Disordered" evidence="5">
    <location>
        <begin position="183"/>
        <end position="210"/>
    </location>
</feature>
<evidence type="ECO:0000256" key="4">
    <source>
        <dbReference type="ARBA" id="ARBA00023242"/>
    </source>
</evidence>
<evidence type="ECO:0000256" key="2">
    <source>
        <dbReference type="ARBA" id="ARBA00004496"/>
    </source>
</evidence>
<evidence type="ECO:0000313" key="7">
    <source>
        <dbReference type="Proteomes" id="UP001172684"/>
    </source>
</evidence>
<gene>
    <name evidence="6" type="ORF">H2201_007598</name>
</gene>
<feature type="region of interest" description="Disordered" evidence="5">
    <location>
        <begin position="223"/>
        <end position="304"/>
    </location>
</feature>
<dbReference type="Proteomes" id="UP001172684">
    <property type="component" value="Unassembled WGS sequence"/>
</dbReference>
<dbReference type="PANTHER" id="PTHR21399:SF0">
    <property type="entry name" value="METHYLOSOME SUBUNIT PICLN"/>
    <property type="match status" value="1"/>
</dbReference>
<dbReference type="InterPro" id="IPR011993">
    <property type="entry name" value="PH-like_dom_sf"/>
</dbReference>
<name>A0ABQ9NID9_9PEZI</name>
<keyword evidence="7" id="KW-1185">Reference proteome</keyword>
<keyword evidence="3" id="KW-0963">Cytoplasm</keyword>
<dbReference type="PANTHER" id="PTHR21399">
    <property type="entry name" value="CHLORIDE CONDUCTANCE REGULATORY PROTEIN ICLN"/>
    <property type="match status" value="1"/>
</dbReference>
<dbReference type="InterPro" id="IPR039924">
    <property type="entry name" value="ICln/Lot5/Saf5"/>
</dbReference>
<evidence type="ECO:0008006" key="8">
    <source>
        <dbReference type="Google" id="ProtNLM"/>
    </source>
</evidence>
<evidence type="ECO:0000313" key="6">
    <source>
        <dbReference type="EMBL" id="KAJ9658817.1"/>
    </source>
</evidence>
<comment type="caution">
    <text evidence="6">The sequence shown here is derived from an EMBL/GenBank/DDBJ whole genome shotgun (WGS) entry which is preliminary data.</text>
</comment>
<comment type="subcellular location">
    <subcellularLocation>
        <location evidence="2">Cytoplasm</location>
    </subcellularLocation>
    <subcellularLocation>
        <location evidence="1">Nucleus</location>
    </subcellularLocation>
</comment>
<evidence type="ECO:0000256" key="3">
    <source>
        <dbReference type="ARBA" id="ARBA00022490"/>
    </source>
</evidence>
<dbReference type="Gene3D" id="2.30.29.30">
    <property type="entry name" value="Pleckstrin-homology domain (PH domain)/Phosphotyrosine-binding domain (PTB)"/>
    <property type="match status" value="1"/>
</dbReference>
<protein>
    <recommendedName>
        <fullName evidence="8">Regulator of volume decrease after cellular swelling-domain-containing protein</fullName>
    </recommendedName>
</protein>
<proteinExistence type="predicted"/>
<sequence>MALEIVREEPTLDSFTSLEEHQSQTPGQFYGGKPVLHHYTSNAQLLIGETQLDAQPAFAVLRKPGADPTTVSAVNGGANGHHHSETVTVPHIDVWVTSERLILFSSHTRSGVSIPYPNISLHAIQRLSAQDSTASTADQQGLYMQLTLSDTETTNSEDDIETLEITLIPTTTSTVDEAVITSIPNPTASATSDATPPLEQERGATESTSPIRALFTAVSACADLHPDPATGSDEEEDPQATMPGAGGWITSENMHEFFDEEGQFIGGGTLGEGAGTVRGRDKEDTGAGAAREEEGEETKWRRTE</sequence>
<evidence type="ECO:0000256" key="1">
    <source>
        <dbReference type="ARBA" id="ARBA00004123"/>
    </source>
</evidence>
<feature type="compositionally biased region" description="Gly residues" evidence="5">
    <location>
        <begin position="264"/>
        <end position="276"/>
    </location>
</feature>
<reference evidence="6" key="1">
    <citation type="submission" date="2022-10" db="EMBL/GenBank/DDBJ databases">
        <title>Culturing micro-colonial fungi from biological soil crusts in the Mojave desert and describing Neophaeococcomyces mojavensis, and introducing the new genera and species Taxawa tesnikishii.</title>
        <authorList>
            <person name="Kurbessoian T."/>
            <person name="Stajich J.E."/>
        </authorList>
    </citation>
    <scope>NUCLEOTIDE SEQUENCE</scope>
    <source>
        <strain evidence="6">TK_1</strain>
    </source>
</reference>
<dbReference type="Pfam" id="PF03517">
    <property type="entry name" value="Voldacs"/>
    <property type="match status" value="1"/>
</dbReference>
<keyword evidence="4" id="KW-0539">Nucleus</keyword>